<dbReference type="SUPFAM" id="SSF54495">
    <property type="entry name" value="UBC-like"/>
    <property type="match status" value="1"/>
</dbReference>
<dbReference type="OrthoDB" id="436568at2759"/>
<dbReference type="EMBL" id="CAJNDS010002191">
    <property type="protein sequence ID" value="CAE7366142.1"/>
    <property type="molecule type" value="Genomic_DNA"/>
</dbReference>
<protein>
    <recommendedName>
        <fullName evidence="4">UBC core domain-containing protein</fullName>
    </recommendedName>
</protein>
<dbReference type="InterPro" id="IPR016135">
    <property type="entry name" value="UBQ-conjugating_enzyme/RWD"/>
</dbReference>
<accession>A0A812PZY7</accession>
<feature type="region of interest" description="Disordered" evidence="1">
    <location>
        <begin position="374"/>
        <end position="404"/>
    </location>
</feature>
<dbReference type="Gene3D" id="3.10.110.10">
    <property type="entry name" value="Ubiquitin Conjugating Enzyme"/>
    <property type="match status" value="1"/>
</dbReference>
<reference evidence="2" key="1">
    <citation type="submission" date="2021-02" db="EMBL/GenBank/DDBJ databases">
        <authorList>
            <person name="Dougan E. K."/>
            <person name="Rhodes N."/>
            <person name="Thang M."/>
            <person name="Chan C."/>
        </authorList>
    </citation>
    <scope>NUCLEOTIDE SEQUENCE</scope>
</reference>
<proteinExistence type="predicted"/>
<evidence type="ECO:0000256" key="1">
    <source>
        <dbReference type="SAM" id="MobiDB-lite"/>
    </source>
</evidence>
<sequence>MTLKRLRREWQAWSEMNDMESQEMKKLGPQNAQLMQLERDFWTVNPSDDWYRWEAELRPAQGLCQGAHLVFWLRYPSNYPFAAPKFSNSARFIGFPAAWDEVEVGWHVFLIPLTSTDGVRTSGRVTQKTDEELMVCFARSAEDVGELQHGPEEAVPRDWWEAQEPVLARSAESVLFHPLLNETGGICSCGLNESWHPGKSFAHCLAFLRVAAEDLHPREGKKPVPREGPAEMEMCFCCTQSAAGQEYERDPSAWLPKARRLFLQDRGIAPLCIRAEPLDGDLLCITCSNLAGEELLQLQVEGRSAFRDLDQQIQETVPRAEGVNAWKLALPDGRCADDVPASASVREGLDLCDEFWEPPEGDLSAMIEVDTGKGIKGKGKGDDGMMSKGKGKLPVGKVAGTGTSQPEATGQIANGMVKSFNVATNYGFIESEECPGYDGRPGAEFLTLLDQGPVRLRRGTELVFGLGMGPLRQRV</sequence>
<name>A0A812PZY7_9DINO</name>
<keyword evidence="3" id="KW-1185">Reference proteome</keyword>
<organism evidence="2 3">
    <name type="scientific">Symbiodinium natans</name>
    <dbReference type="NCBI Taxonomy" id="878477"/>
    <lineage>
        <taxon>Eukaryota</taxon>
        <taxon>Sar</taxon>
        <taxon>Alveolata</taxon>
        <taxon>Dinophyceae</taxon>
        <taxon>Suessiales</taxon>
        <taxon>Symbiodiniaceae</taxon>
        <taxon>Symbiodinium</taxon>
    </lineage>
</organism>
<dbReference type="AlphaFoldDB" id="A0A812PZY7"/>
<evidence type="ECO:0008006" key="4">
    <source>
        <dbReference type="Google" id="ProtNLM"/>
    </source>
</evidence>
<comment type="caution">
    <text evidence="2">The sequence shown here is derived from an EMBL/GenBank/DDBJ whole genome shotgun (WGS) entry which is preliminary data.</text>
</comment>
<evidence type="ECO:0000313" key="2">
    <source>
        <dbReference type="EMBL" id="CAE7366142.1"/>
    </source>
</evidence>
<gene>
    <name evidence="2" type="ORF">SNAT2548_LOCUS19877</name>
</gene>
<dbReference type="Proteomes" id="UP000604046">
    <property type="component" value="Unassembled WGS sequence"/>
</dbReference>
<evidence type="ECO:0000313" key="3">
    <source>
        <dbReference type="Proteomes" id="UP000604046"/>
    </source>
</evidence>